<proteinExistence type="predicted"/>
<gene>
    <name evidence="2" type="ORF">N5J77_19285</name>
</gene>
<reference evidence="2" key="1">
    <citation type="submission" date="2022-09" db="EMBL/GenBank/DDBJ databases">
        <title>Intensive care unit water sources are persistently colonized with multi-drug resistant bacteria and are the site of extensive horizontal gene transfer of antibiotic resistance genes.</title>
        <authorList>
            <person name="Diorio-Toth L."/>
        </authorList>
    </citation>
    <scope>NUCLEOTIDE SEQUENCE</scope>
    <source>
        <strain evidence="2">GD03659</strain>
    </source>
</reference>
<dbReference type="RefSeq" id="WP_139150036.1">
    <property type="nucleotide sequence ID" value="NZ_JAOCKX010000031.1"/>
</dbReference>
<accession>A0AA42WYY1</accession>
<sequence>MPRFDLFSKRQNDAAKSGQTDVYRYDIVTSPFRRQLLNIAKPAFGEHSTWSVTDGSFKVNNFWKWIDTTYSHEKGIDPLGGKEHAPEKIRSSFLSMDSEEAFDILDLIGFAIQVVDNQTVKEYHDSSDAPAPRIDEVNYRLREAGMGYQFEGGRLTRIDSQLGRRLISPKPQPY</sequence>
<evidence type="ECO:0000259" key="1">
    <source>
        <dbReference type="Pfam" id="PF18863"/>
    </source>
</evidence>
<dbReference type="Pfam" id="PF18863">
    <property type="entry name" value="AbiJ_NTD4"/>
    <property type="match status" value="1"/>
</dbReference>
<feature type="domain" description="HEPN AbiJ-N-terminal" evidence="1">
    <location>
        <begin position="5"/>
        <end position="161"/>
    </location>
</feature>
<dbReference type="AlphaFoldDB" id="A0AA42WYY1"/>
<evidence type="ECO:0000313" key="3">
    <source>
        <dbReference type="Proteomes" id="UP001162318"/>
    </source>
</evidence>
<name>A0AA42WYY1_SPHYA</name>
<dbReference type="InterPro" id="IPR049503">
    <property type="entry name" value="AbiJ_NTD4"/>
</dbReference>
<dbReference type="EMBL" id="JAOCKX010000031">
    <property type="protein sequence ID" value="MDH2133278.1"/>
    <property type="molecule type" value="Genomic_DNA"/>
</dbReference>
<dbReference type="Proteomes" id="UP001162318">
    <property type="component" value="Unassembled WGS sequence"/>
</dbReference>
<evidence type="ECO:0000313" key="2">
    <source>
        <dbReference type="EMBL" id="MDH2133278.1"/>
    </source>
</evidence>
<organism evidence="2 3">
    <name type="scientific">Sphingobium yanoikuyae</name>
    <name type="common">Sphingomonas yanoikuyae</name>
    <dbReference type="NCBI Taxonomy" id="13690"/>
    <lineage>
        <taxon>Bacteria</taxon>
        <taxon>Pseudomonadati</taxon>
        <taxon>Pseudomonadota</taxon>
        <taxon>Alphaproteobacteria</taxon>
        <taxon>Sphingomonadales</taxon>
        <taxon>Sphingomonadaceae</taxon>
        <taxon>Sphingobium</taxon>
    </lineage>
</organism>
<comment type="caution">
    <text evidence="2">The sequence shown here is derived from an EMBL/GenBank/DDBJ whole genome shotgun (WGS) entry which is preliminary data.</text>
</comment>
<protein>
    <recommendedName>
        <fullName evidence="1">HEPN AbiJ-N-terminal domain-containing protein</fullName>
    </recommendedName>
</protein>